<feature type="transmembrane region" description="Helical" evidence="16">
    <location>
        <begin position="286"/>
        <end position="307"/>
    </location>
</feature>
<feature type="transmembrane region" description="Helical" evidence="16">
    <location>
        <begin position="128"/>
        <end position="144"/>
    </location>
</feature>
<keyword evidence="8 16" id="KW-0133">Cell shape</keyword>
<dbReference type="Pfam" id="PF01098">
    <property type="entry name" value="FTSW_RODA_SPOVE"/>
    <property type="match status" value="1"/>
</dbReference>
<dbReference type="InterPro" id="IPR001182">
    <property type="entry name" value="FtsW/RodA"/>
</dbReference>
<organism evidence="17 18">
    <name type="scientific">Pseudomonas asturiensis</name>
    <dbReference type="NCBI Taxonomy" id="1190415"/>
    <lineage>
        <taxon>Bacteria</taxon>
        <taxon>Pseudomonadati</taxon>
        <taxon>Pseudomonadota</taxon>
        <taxon>Gammaproteobacteria</taxon>
        <taxon>Pseudomonadales</taxon>
        <taxon>Pseudomonadaceae</taxon>
        <taxon>Pseudomonas</taxon>
    </lineage>
</organism>
<keyword evidence="3 16" id="KW-1003">Cell membrane</keyword>
<evidence type="ECO:0000256" key="15">
    <source>
        <dbReference type="ARBA" id="ARBA00049902"/>
    </source>
</evidence>
<keyword evidence="6 16" id="KW-0808">Transferase</keyword>
<comment type="subcellular location">
    <subcellularLocation>
        <location evidence="16">Cell inner membrane</location>
        <topology evidence="16">Multi-pass membrane protein</topology>
    </subcellularLocation>
    <subcellularLocation>
        <location evidence="1">Cell membrane</location>
        <topology evidence="1">Multi-pass membrane protein</topology>
    </subcellularLocation>
    <text evidence="16">Localizes to the division septum.</text>
</comment>
<evidence type="ECO:0000256" key="7">
    <source>
        <dbReference type="ARBA" id="ARBA00022692"/>
    </source>
</evidence>
<evidence type="ECO:0000256" key="3">
    <source>
        <dbReference type="ARBA" id="ARBA00022475"/>
    </source>
</evidence>
<comment type="pathway">
    <text evidence="2 16">Cell wall biogenesis; peptidoglycan biosynthesis.</text>
</comment>
<keyword evidence="4 16" id="KW-0132">Cell division</keyword>
<dbReference type="RefSeq" id="WP_024687130.1">
    <property type="nucleotide sequence ID" value="NZ_CP047265.1"/>
</dbReference>
<dbReference type="PANTHER" id="PTHR30474:SF2">
    <property type="entry name" value="PEPTIDOGLYCAN GLYCOSYLTRANSFERASE FTSW-RELATED"/>
    <property type="match status" value="1"/>
</dbReference>
<dbReference type="InterPro" id="IPR018365">
    <property type="entry name" value="Cell_cycle_FtsW-rel_CS"/>
</dbReference>
<feature type="transmembrane region" description="Helical" evidence="16">
    <location>
        <begin position="179"/>
        <end position="196"/>
    </location>
</feature>
<evidence type="ECO:0000256" key="5">
    <source>
        <dbReference type="ARBA" id="ARBA00022676"/>
    </source>
</evidence>
<accession>A0ABX6HH67</accession>
<gene>
    <name evidence="16 17" type="primary">ftsW</name>
    <name evidence="17" type="ORF">N015_21810</name>
</gene>
<evidence type="ECO:0000256" key="2">
    <source>
        <dbReference type="ARBA" id="ARBA00004752"/>
    </source>
</evidence>
<evidence type="ECO:0000256" key="16">
    <source>
        <dbReference type="HAMAP-Rule" id="MF_00913"/>
    </source>
</evidence>
<dbReference type="PANTHER" id="PTHR30474">
    <property type="entry name" value="CELL CYCLE PROTEIN"/>
    <property type="match status" value="1"/>
</dbReference>
<keyword evidence="5 16" id="KW-0328">Glycosyltransferase</keyword>
<keyword evidence="11 16" id="KW-0472">Membrane</keyword>
<dbReference type="Proteomes" id="UP000464644">
    <property type="component" value="Chromosome"/>
</dbReference>
<keyword evidence="18" id="KW-1185">Reference proteome</keyword>
<name>A0ABX6HH67_9PSED</name>
<feature type="transmembrane region" description="Helical" evidence="16">
    <location>
        <begin position="21"/>
        <end position="43"/>
    </location>
</feature>
<keyword evidence="12 16" id="KW-0131">Cell cycle</keyword>
<comment type="catalytic activity">
    <reaction evidence="15 16">
        <text>[GlcNAc-(1-&gt;4)-Mur2Ac(oyl-L-Ala-gamma-D-Glu-L-Lys-D-Ala-D-Ala)](n)-di-trans,octa-cis-undecaprenyl diphosphate + beta-D-GlcNAc-(1-&gt;4)-Mur2Ac(oyl-L-Ala-gamma-D-Glu-L-Lys-D-Ala-D-Ala)-di-trans,octa-cis-undecaprenyl diphosphate = [GlcNAc-(1-&gt;4)-Mur2Ac(oyl-L-Ala-gamma-D-Glu-L-Lys-D-Ala-D-Ala)](n+1)-di-trans,octa-cis-undecaprenyl diphosphate + di-trans,octa-cis-undecaprenyl diphosphate + H(+)</text>
        <dbReference type="Rhea" id="RHEA:23708"/>
        <dbReference type="Rhea" id="RHEA-COMP:9602"/>
        <dbReference type="Rhea" id="RHEA-COMP:9603"/>
        <dbReference type="ChEBI" id="CHEBI:15378"/>
        <dbReference type="ChEBI" id="CHEBI:58405"/>
        <dbReference type="ChEBI" id="CHEBI:60033"/>
        <dbReference type="ChEBI" id="CHEBI:78435"/>
        <dbReference type="EC" id="2.4.99.28"/>
    </reaction>
</comment>
<keyword evidence="13 16" id="KW-0961">Cell wall biogenesis/degradation</keyword>
<keyword evidence="16" id="KW-0997">Cell inner membrane</keyword>
<evidence type="ECO:0000256" key="1">
    <source>
        <dbReference type="ARBA" id="ARBA00004651"/>
    </source>
</evidence>
<evidence type="ECO:0000256" key="9">
    <source>
        <dbReference type="ARBA" id="ARBA00022984"/>
    </source>
</evidence>
<evidence type="ECO:0000313" key="17">
    <source>
        <dbReference type="EMBL" id="QHF04897.1"/>
    </source>
</evidence>
<evidence type="ECO:0000256" key="8">
    <source>
        <dbReference type="ARBA" id="ARBA00022960"/>
    </source>
</evidence>
<keyword evidence="7 16" id="KW-0812">Transmembrane</keyword>
<dbReference type="EMBL" id="CP047265">
    <property type="protein sequence ID" value="QHF04897.1"/>
    <property type="molecule type" value="Genomic_DNA"/>
</dbReference>
<feature type="transmembrane region" description="Helical" evidence="16">
    <location>
        <begin position="355"/>
        <end position="374"/>
    </location>
</feature>
<evidence type="ECO:0000256" key="10">
    <source>
        <dbReference type="ARBA" id="ARBA00022989"/>
    </source>
</evidence>
<proteinExistence type="inferred from homology"/>
<dbReference type="NCBIfam" id="TIGR02614">
    <property type="entry name" value="ftsW"/>
    <property type="match status" value="1"/>
</dbReference>
<evidence type="ECO:0000256" key="13">
    <source>
        <dbReference type="ARBA" id="ARBA00023316"/>
    </source>
</evidence>
<feature type="transmembrane region" description="Helical" evidence="16">
    <location>
        <begin position="89"/>
        <end position="108"/>
    </location>
</feature>
<dbReference type="HAMAP" id="MF_00913">
    <property type="entry name" value="PGT_FtsW_proteobact"/>
    <property type="match status" value="1"/>
</dbReference>
<feature type="transmembrane region" description="Helical" evidence="16">
    <location>
        <begin position="63"/>
        <end position="82"/>
    </location>
</feature>
<feature type="transmembrane region" description="Helical" evidence="16">
    <location>
        <begin position="156"/>
        <end position="173"/>
    </location>
</feature>
<dbReference type="PROSITE" id="PS00428">
    <property type="entry name" value="FTSW_RODA_SPOVE"/>
    <property type="match status" value="1"/>
</dbReference>
<evidence type="ECO:0000256" key="11">
    <source>
        <dbReference type="ARBA" id="ARBA00023136"/>
    </source>
</evidence>
<protein>
    <recommendedName>
        <fullName evidence="16">Probable peptidoglycan glycosyltransferase FtsW</fullName>
        <shortName evidence="16">PGT</shortName>
        <ecNumber evidence="16">2.4.99.28</ecNumber>
    </recommendedName>
    <alternativeName>
        <fullName evidence="16">Cell division protein FtsW</fullName>
    </alternativeName>
    <alternativeName>
        <fullName evidence="16">Cell wall polymerase</fullName>
    </alternativeName>
    <alternativeName>
        <fullName evidence="16">Peptidoglycan polymerase</fullName>
        <shortName evidence="16">PG polymerase</shortName>
    </alternativeName>
</protein>
<dbReference type="EC" id="2.4.99.28" evidence="16"/>
<comment type="similarity">
    <text evidence="14 16">Belongs to the SEDS family. FtsW subfamily.</text>
</comment>
<evidence type="ECO:0000256" key="14">
    <source>
        <dbReference type="ARBA" id="ARBA00038053"/>
    </source>
</evidence>
<evidence type="ECO:0000256" key="4">
    <source>
        <dbReference type="ARBA" id="ARBA00022618"/>
    </source>
</evidence>
<evidence type="ECO:0000256" key="12">
    <source>
        <dbReference type="ARBA" id="ARBA00023306"/>
    </source>
</evidence>
<dbReference type="InterPro" id="IPR013437">
    <property type="entry name" value="FtsW"/>
</dbReference>
<evidence type="ECO:0000256" key="6">
    <source>
        <dbReference type="ARBA" id="ARBA00022679"/>
    </source>
</evidence>
<reference evidence="17 18" key="1">
    <citation type="journal article" date="2014" name="Genome Announc.">
        <title>Draft Genome Sequences of a Phylogenetically Diverse Suite of Pseudomonas syringae Strains from Multiple Source Populations.</title>
        <authorList>
            <person name="Baltrus D.A."/>
            <person name="Yourstone S."/>
            <person name="Lind A."/>
            <person name="Guilbaud C."/>
            <person name="Sands D.C."/>
            <person name="Jones C.D."/>
            <person name="Morris C.E."/>
            <person name="Dangl J.L."/>
        </authorList>
    </citation>
    <scope>NUCLEOTIDE SEQUENCE [LARGE SCALE GENOMIC DNA]</scope>
    <source>
        <strain evidence="17 18">CC1524</strain>
    </source>
</reference>
<feature type="transmembrane region" description="Helical" evidence="16">
    <location>
        <begin position="203"/>
        <end position="221"/>
    </location>
</feature>
<feature type="transmembrane region" description="Helical" evidence="16">
    <location>
        <begin position="319"/>
        <end position="343"/>
    </location>
</feature>
<comment type="function">
    <text evidence="16">Peptidoglycan polymerase that is essential for cell division.</text>
</comment>
<keyword evidence="9 16" id="KW-0573">Peptidoglycan synthesis</keyword>
<evidence type="ECO:0000313" key="18">
    <source>
        <dbReference type="Proteomes" id="UP000464644"/>
    </source>
</evidence>
<sequence>MIFGVIKPYPSPLISGRGIDLDFPMLVGCLALLGLGLVMITSASSEVAAVQSGNTLYMMTRHLVYLLIGLGACGVTMLIPVATWQRLGWLMLIGAFGLLLMVLVPGIGREVNGSMRWIGFGAFNVQPSEIAKVFVVIFLAGYLIRRQQEVRESWMGFFKPFIVLLPMAGLLLMEPDFGATVVMMGAAAAMLFLGGVGLFRFSLMVVLAVVSVVVLVQAQPYRMARLTNFTDPWADQFGSGYQLTQALIAFGRGEWFGVGLGNSVQKQFYLPEAHTDFVFSVLAEELGVVGSLLTVALFLFVSIRGMYIGMWAERAKQFFGAYVAYGLSFLWIGQFLINIGVNVGLLPTKGLTLPFLSYGGSSLVICCASLGLLLRIEWESRNNMGSEEAEFKESDFAEETPHGR</sequence>
<keyword evidence="10 16" id="KW-1133">Transmembrane helix</keyword>